<dbReference type="Proteomes" id="UP000068447">
    <property type="component" value="Chromosome"/>
</dbReference>
<reference evidence="1 2" key="1">
    <citation type="submission" date="2015-12" db="EMBL/GenBank/DDBJ databases">
        <title>Complete genome of Lacimicrobium alkaliphilum KCTC 32984.</title>
        <authorList>
            <person name="Kim S.-G."/>
            <person name="Lee Y.-J."/>
        </authorList>
    </citation>
    <scope>NUCLEOTIDE SEQUENCE [LARGE SCALE GENOMIC DNA]</scope>
    <source>
        <strain evidence="1 2">YelD216</strain>
    </source>
</reference>
<gene>
    <name evidence="1" type="ORF">AT746_14295</name>
</gene>
<name>A0A0U3AYX2_9ALTE</name>
<proteinExistence type="predicted"/>
<sequence>MIIEIDSSAVGALESSKSNTKQMVELFSDVFTSIGRGNNLFRIKKGDLLKLSKDYRLSEFHRNIAKIESNQATFRAALDDAFDFKVKIYHSDFEANLKENDINIDVKNYSDLKQNYEISFLDKPIVVFENLTDNKIYSKIAEWFISSVAHFRGYKVNYDAYPGGGDSTHSVCKELLEEGRIVFSLVDSDKKYPDDQVGKTAKDTIDVFKNVGFDNAVLVVGVHEVENLIPHSVLEKIARNEQKPLIDFLKAASQLCDMAPKFYDLKSSFSFNTIFEDQHSNFSGYWRPIFENWNVDYETEFRESIDLGKKKLNGRVLNKLSSMLPHAIESFSVLEPCNCPPYVEDEWKKIGNFLLACGISSQPIRI</sequence>
<keyword evidence="2" id="KW-1185">Reference proteome</keyword>
<dbReference type="KEGG" id="lal:AT746_14295"/>
<dbReference type="RefSeq" id="WP_062481433.1">
    <property type="nucleotide sequence ID" value="NZ_CP013650.1"/>
</dbReference>
<evidence type="ECO:0000313" key="1">
    <source>
        <dbReference type="EMBL" id="ALS99311.1"/>
    </source>
</evidence>
<evidence type="ECO:0000313" key="2">
    <source>
        <dbReference type="Proteomes" id="UP000068447"/>
    </source>
</evidence>
<accession>A0A0U3AYX2</accession>
<dbReference type="AlphaFoldDB" id="A0A0U3AYX2"/>
<dbReference type="OrthoDB" id="6638650at2"/>
<dbReference type="EMBL" id="CP013650">
    <property type="protein sequence ID" value="ALS99311.1"/>
    <property type="molecule type" value="Genomic_DNA"/>
</dbReference>
<organism evidence="1 2">
    <name type="scientific">Lacimicrobium alkaliphilum</name>
    <dbReference type="NCBI Taxonomy" id="1526571"/>
    <lineage>
        <taxon>Bacteria</taxon>
        <taxon>Pseudomonadati</taxon>
        <taxon>Pseudomonadota</taxon>
        <taxon>Gammaproteobacteria</taxon>
        <taxon>Alteromonadales</taxon>
        <taxon>Alteromonadaceae</taxon>
        <taxon>Lacimicrobium</taxon>
    </lineage>
</organism>
<protein>
    <submittedName>
        <fullName evidence="1">Uncharacterized protein</fullName>
    </submittedName>
</protein>